<gene>
    <name evidence="2" type="ORF">Q9L58_010484</name>
</gene>
<sequence length="67" mass="8020">MTKRKAEKDAMVNPKKLKTQHETQNIKRKAEEEPTSMEDKRKTQKRRRGKTDELKYTPETLGLLYEE</sequence>
<evidence type="ECO:0000313" key="3">
    <source>
        <dbReference type="Proteomes" id="UP001447188"/>
    </source>
</evidence>
<dbReference type="EMBL" id="JBBBZM010000433">
    <property type="protein sequence ID" value="KAL0630667.1"/>
    <property type="molecule type" value="Genomic_DNA"/>
</dbReference>
<organism evidence="2 3">
    <name type="scientific">Discina gigas</name>
    <dbReference type="NCBI Taxonomy" id="1032678"/>
    <lineage>
        <taxon>Eukaryota</taxon>
        <taxon>Fungi</taxon>
        <taxon>Dikarya</taxon>
        <taxon>Ascomycota</taxon>
        <taxon>Pezizomycotina</taxon>
        <taxon>Pezizomycetes</taxon>
        <taxon>Pezizales</taxon>
        <taxon>Discinaceae</taxon>
        <taxon>Discina</taxon>
    </lineage>
</organism>
<protein>
    <submittedName>
        <fullName evidence="2">Uncharacterized protein</fullName>
    </submittedName>
</protein>
<dbReference type="Proteomes" id="UP001447188">
    <property type="component" value="Unassembled WGS sequence"/>
</dbReference>
<evidence type="ECO:0000313" key="2">
    <source>
        <dbReference type="EMBL" id="KAL0630667.1"/>
    </source>
</evidence>
<name>A0ABR3G402_9PEZI</name>
<comment type="caution">
    <text evidence="2">The sequence shown here is derived from an EMBL/GenBank/DDBJ whole genome shotgun (WGS) entry which is preliminary data.</text>
</comment>
<feature type="compositionally biased region" description="Basic and acidic residues" evidence="1">
    <location>
        <begin position="1"/>
        <end position="10"/>
    </location>
</feature>
<evidence type="ECO:0000256" key="1">
    <source>
        <dbReference type="SAM" id="MobiDB-lite"/>
    </source>
</evidence>
<feature type="region of interest" description="Disordered" evidence="1">
    <location>
        <begin position="1"/>
        <end position="67"/>
    </location>
</feature>
<reference evidence="2 3" key="1">
    <citation type="submission" date="2024-02" db="EMBL/GenBank/DDBJ databases">
        <title>Discinaceae phylogenomics.</title>
        <authorList>
            <person name="Dirks A.C."/>
            <person name="James T.Y."/>
        </authorList>
    </citation>
    <scope>NUCLEOTIDE SEQUENCE [LARGE SCALE GENOMIC DNA]</scope>
    <source>
        <strain evidence="2 3">ACD0624</strain>
    </source>
</reference>
<keyword evidence="3" id="KW-1185">Reference proteome</keyword>
<proteinExistence type="predicted"/>
<feature type="compositionally biased region" description="Basic and acidic residues" evidence="1">
    <location>
        <begin position="19"/>
        <end position="41"/>
    </location>
</feature>
<accession>A0ABR3G402</accession>